<dbReference type="Proteomes" id="UP000031512">
    <property type="component" value="Chromosome 3"/>
</dbReference>
<sequence length="458" mass="51324">MRLSSLLYTILFIKLVRPEKKVTFDILKPDSNKTKVNVSKYSGLESKRYTPKDGFRINKVKYGDKQLWKSRLRHSDGCKSIEVYSNEETKLLALYVVKGGATEVNCFEDVGGMCNSLPFTTFNNKFNEAKKKGSEATSAASTEDNAQTADHTSPEPKKSSTETAKESSQKVGTHSAEQVNTTISLDLFKPNASEITKIESAHRGTITKTYTPKEGHHISSVVYNKSTVWKPAEGTNEKCELAKSYSSSGEILYLDIKDNNGNAKPKYYKKNGAVWNGIPEHVFNLQLKTMKGTSVDEDSAQNDGKSHFDLQPRKDNRTNSENDSTGKSEILEEDTEPPAPSRPLTNCALDLSKPDEDEIVVNENKNYGGGVTQKDFSPKEGFKIDYILNNGTPVIKLSEGEEFRSIRLYSKRSSHILMITMKKPEGVKHQYYEKIAGDWYKLKDKSEFNVRLNAMKGS</sequence>
<feature type="region of interest" description="Disordered" evidence="1">
    <location>
        <begin position="293"/>
        <end position="346"/>
    </location>
</feature>
<organism evidence="2 3">
    <name type="scientific">Theileria equi strain WA</name>
    <dbReference type="NCBI Taxonomy" id="1537102"/>
    <lineage>
        <taxon>Eukaryota</taxon>
        <taxon>Sar</taxon>
        <taxon>Alveolata</taxon>
        <taxon>Apicomplexa</taxon>
        <taxon>Aconoidasida</taxon>
        <taxon>Piroplasmida</taxon>
        <taxon>Theileriidae</taxon>
        <taxon>Theileria</taxon>
    </lineage>
</organism>
<evidence type="ECO:0000313" key="3">
    <source>
        <dbReference type="Proteomes" id="UP000031512"/>
    </source>
</evidence>
<dbReference type="AlphaFoldDB" id="L0B0I6"/>
<proteinExistence type="predicted"/>
<evidence type="ECO:0000256" key="1">
    <source>
        <dbReference type="SAM" id="MobiDB-lite"/>
    </source>
</evidence>
<gene>
    <name evidence="2" type="ORF">BEWA_000540</name>
</gene>
<protein>
    <recommendedName>
        <fullName evidence="4">Signal peptide containing protein</fullName>
    </recommendedName>
</protein>
<dbReference type="Pfam" id="PF04385">
    <property type="entry name" value="FAINT"/>
    <property type="match status" value="2"/>
</dbReference>
<dbReference type="InterPro" id="IPR007480">
    <property type="entry name" value="DUF529"/>
</dbReference>
<evidence type="ECO:0000313" key="2">
    <source>
        <dbReference type="EMBL" id="AFZ80649.1"/>
    </source>
</evidence>
<dbReference type="EMBL" id="CP001670">
    <property type="protein sequence ID" value="AFZ80649.1"/>
    <property type="molecule type" value="Genomic_DNA"/>
</dbReference>
<dbReference type="KEGG" id="beq:BEWA_000540"/>
<dbReference type="GeneID" id="15805784"/>
<dbReference type="RefSeq" id="XP_004830315.1">
    <property type="nucleotide sequence ID" value="XM_004830258.1"/>
</dbReference>
<feature type="compositionally biased region" description="Basic and acidic residues" evidence="1">
    <location>
        <begin position="152"/>
        <end position="168"/>
    </location>
</feature>
<reference evidence="2 3" key="1">
    <citation type="journal article" date="2012" name="BMC Genomics">
        <title>Comparative genomic analysis and phylogenetic position of Theileria equi.</title>
        <authorList>
            <person name="Kappmeyer L.S."/>
            <person name="Thiagarajan M."/>
            <person name="Herndon D.R."/>
            <person name="Ramsay J.D."/>
            <person name="Caler E."/>
            <person name="Djikeng A."/>
            <person name="Gillespie J.J."/>
            <person name="Lau A.O."/>
            <person name="Roalson E.H."/>
            <person name="Silva J.C."/>
            <person name="Silva M.G."/>
            <person name="Suarez C.E."/>
            <person name="Ueti M.W."/>
            <person name="Nene V.M."/>
            <person name="Mealey R.H."/>
            <person name="Knowles D.P."/>
            <person name="Brayton K.A."/>
        </authorList>
    </citation>
    <scope>NUCLEOTIDE SEQUENCE [LARGE SCALE GENOMIC DNA]</scope>
    <source>
        <strain evidence="2 3">WA</strain>
    </source>
</reference>
<feature type="region of interest" description="Disordered" evidence="1">
    <location>
        <begin position="133"/>
        <end position="177"/>
    </location>
</feature>
<feature type="compositionally biased region" description="Basic and acidic residues" evidence="1">
    <location>
        <begin position="304"/>
        <end position="330"/>
    </location>
</feature>
<keyword evidence="3" id="KW-1185">Reference proteome</keyword>
<accession>L0B0I6</accession>
<name>L0B0I6_THEEQ</name>
<evidence type="ECO:0008006" key="4">
    <source>
        <dbReference type="Google" id="ProtNLM"/>
    </source>
</evidence>
<dbReference type="VEuPathDB" id="PiroplasmaDB:BEWA_000540"/>
<feature type="compositionally biased region" description="Polar residues" evidence="1">
    <location>
        <begin position="135"/>
        <end position="151"/>
    </location>
</feature>